<evidence type="ECO:0000313" key="1">
    <source>
        <dbReference type="EMBL" id="ETO32089.1"/>
    </source>
</evidence>
<sequence>MPSNSQFEILAPLPAPLSHSQCVAHKDEILICGGYWNNECYSYHTIKNEYKRICSYPSGIKLRGHCVVKRVNSSDPNDITLLSFGGIKKHTLAMKYVSVWDDVRNEDDKTKTELSNQWLPFTDNAGKAVSIGVFQDDHEGARALLGGSNNHLLFITYPPNNIDVFDLSIFQYINCTTLLVGCNIMLHCFVASTESRTETSKGNNKKHKMWLFCQNTGMSIVYDEDRNTFTLDKLRVCSTMRSFNRYAYVCANDTILFFGGWNAETVLQASHRYSTKGTHWMKFEQPIANPPRYSVAVLNADHTYVHIIGGFDGRSVVTTHFKIKVDRLIHEQTEAEKKWMLREEQNKLMEEIEDEKKVIKRMKTETNSIDDDWNLKKLPVKDISIPRNCNDNTTLVSIDGFEDGMD</sequence>
<dbReference type="OrthoDB" id="432528at2759"/>
<accession>X6P1Z6</accession>
<dbReference type="Gene3D" id="2.120.10.80">
    <property type="entry name" value="Kelch-type beta propeller"/>
    <property type="match status" value="2"/>
</dbReference>
<reference evidence="1 2" key="1">
    <citation type="journal article" date="2013" name="Curr. Biol.">
        <title>The Genome of the Foraminiferan Reticulomyxa filosa.</title>
        <authorList>
            <person name="Glockner G."/>
            <person name="Hulsmann N."/>
            <person name="Schleicher M."/>
            <person name="Noegel A.A."/>
            <person name="Eichinger L."/>
            <person name="Gallinger C."/>
            <person name="Pawlowski J."/>
            <person name="Sierra R."/>
            <person name="Euteneuer U."/>
            <person name="Pillet L."/>
            <person name="Moustafa A."/>
            <person name="Platzer M."/>
            <person name="Groth M."/>
            <person name="Szafranski K."/>
            <person name="Schliwa M."/>
        </authorList>
    </citation>
    <scope>NUCLEOTIDE SEQUENCE [LARGE SCALE GENOMIC DNA]</scope>
</reference>
<evidence type="ECO:0000313" key="2">
    <source>
        <dbReference type="Proteomes" id="UP000023152"/>
    </source>
</evidence>
<dbReference type="SUPFAM" id="SSF117281">
    <property type="entry name" value="Kelch motif"/>
    <property type="match status" value="1"/>
</dbReference>
<proteinExistence type="predicted"/>
<dbReference type="Proteomes" id="UP000023152">
    <property type="component" value="Unassembled WGS sequence"/>
</dbReference>
<protein>
    <recommendedName>
        <fullName evidence="3">Kelch motif family protein</fullName>
    </recommendedName>
</protein>
<dbReference type="EMBL" id="ASPP01004493">
    <property type="protein sequence ID" value="ETO32089.1"/>
    <property type="molecule type" value="Genomic_DNA"/>
</dbReference>
<organism evidence="1 2">
    <name type="scientific">Reticulomyxa filosa</name>
    <dbReference type="NCBI Taxonomy" id="46433"/>
    <lineage>
        <taxon>Eukaryota</taxon>
        <taxon>Sar</taxon>
        <taxon>Rhizaria</taxon>
        <taxon>Retaria</taxon>
        <taxon>Foraminifera</taxon>
        <taxon>Monothalamids</taxon>
        <taxon>Reticulomyxidae</taxon>
        <taxon>Reticulomyxa</taxon>
    </lineage>
</organism>
<gene>
    <name evidence="1" type="ORF">RFI_05028</name>
</gene>
<keyword evidence="2" id="KW-1185">Reference proteome</keyword>
<name>X6P1Z6_RETFI</name>
<dbReference type="AlphaFoldDB" id="X6P1Z6"/>
<evidence type="ECO:0008006" key="3">
    <source>
        <dbReference type="Google" id="ProtNLM"/>
    </source>
</evidence>
<dbReference type="InterPro" id="IPR015915">
    <property type="entry name" value="Kelch-typ_b-propeller"/>
</dbReference>
<comment type="caution">
    <text evidence="1">The sequence shown here is derived from an EMBL/GenBank/DDBJ whole genome shotgun (WGS) entry which is preliminary data.</text>
</comment>